<evidence type="ECO:0000313" key="3">
    <source>
        <dbReference type="Proteomes" id="UP000314294"/>
    </source>
</evidence>
<protein>
    <submittedName>
        <fullName evidence="2">Uncharacterized protein</fullName>
    </submittedName>
</protein>
<name>A0A4Z2F0Q6_9TELE</name>
<evidence type="ECO:0000256" key="1">
    <source>
        <dbReference type="SAM" id="MobiDB-lite"/>
    </source>
</evidence>
<dbReference type="Proteomes" id="UP000314294">
    <property type="component" value="Unassembled WGS sequence"/>
</dbReference>
<gene>
    <name evidence="2" type="ORF">EYF80_055043</name>
</gene>
<feature type="compositionally biased region" description="Polar residues" evidence="1">
    <location>
        <begin position="77"/>
        <end position="92"/>
    </location>
</feature>
<feature type="region of interest" description="Disordered" evidence="1">
    <location>
        <begin position="61"/>
        <end position="92"/>
    </location>
</feature>
<dbReference type="AlphaFoldDB" id="A0A4Z2F0Q6"/>
<reference evidence="2 3" key="1">
    <citation type="submission" date="2019-03" db="EMBL/GenBank/DDBJ databases">
        <title>First draft genome of Liparis tanakae, snailfish: a comprehensive survey of snailfish specific genes.</title>
        <authorList>
            <person name="Kim W."/>
            <person name="Song I."/>
            <person name="Jeong J.-H."/>
            <person name="Kim D."/>
            <person name="Kim S."/>
            <person name="Ryu S."/>
            <person name="Song J.Y."/>
            <person name="Lee S.K."/>
        </authorList>
    </citation>
    <scope>NUCLEOTIDE SEQUENCE [LARGE SCALE GENOMIC DNA]</scope>
    <source>
        <tissue evidence="2">Muscle</tissue>
    </source>
</reference>
<comment type="caution">
    <text evidence="2">The sequence shown here is derived from an EMBL/GenBank/DDBJ whole genome shotgun (WGS) entry which is preliminary data.</text>
</comment>
<proteinExistence type="predicted"/>
<keyword evidence="3" id="KW-1185">Reference proteome</keyword>
<dbReference type="OrthoDB" id="10661021at2759"/>
<evidence type="ECO:0000313" key="2">
    <source>
        <dbReference type="EMBL" id="TNN34787.1"/>
    </source>
</evidence>
<dbReference type="EMBL" id="SRLO01001888">
    <property type="protein sequence ID" value="TNN34787.1"/>
    <property type="molecule type" value="Genomic_DNA"/>
</dbReference>
<sequence length="151" mass="16546">MVRGSYLGVQVPVVNVLVVQIDHSSADVTGQVHLLPPAQGRILPDEELLQTAAVHILTRQKHPVTHSAATPPRRGSSPHTNAQNKAGPQTRTVTATHEIFTTVTLRLVLCTTWRTRAAVSSRDSEHGRDGETAVRFWMCVQEIEDTDVDSI</sequence>
<organism evidence="2 3">
    <name type="scientific">Liparis tanakae</name>
    <name type="common">Tanaka's snailfish</name>
    <dbReference type="NCBI Taxonomy" id="230148"/>
    <lineage>
        <taxon>Eukaryota</taxon>
        <taxon>Metazoa</taxon>
        <taxon>Chordata</taxon>
        <taxon>Craniata</taxon>
        <taxon>Vertebrata</taxon>
        <taxon>Euteleostomi</taxon>
        <taxon>Actinopterygii</taxon>
        <taxon>Neopterygii</taxon>
        <taxon>Teleostei</taxon>
        <taxon>Neoteleostei</taxon>
        <taxon>Acanthomorphata</taxon>
        <taxon>Eupercaria</taxon>
        <taxon>Perciformes</taxon>
        <taxon>Cottioidei</taxon>
        <taxon>Cottales</taxon>
        <taxon>Liparidae</taxon>
        <taxon>Liparis</taxon>
    </lineage>
</organism>
<accession>A0A4Z2F0Q6</accession>